<proteinExistence type="predicted"/>
<dbReference type="EMBL" id="JAVRRG010000076">
    <property type="protein sequence ID" value="KAK5089516.1"/>
    <property type="molecule type" value="Genomic_DNA"/>
</dbReference>
<protein>
    <submittedName>
        <fullName evidence="2">Uncharacterized protein</fullName>
    </submittedName>
</protein>
<gene>
    <name evidence="2" type="ORF">LTR24_006158</name>
</gene>
<sequence>MISVHTLADYQSSFRDTPATTRRIGLLSQHPDVADVNAVIFQPVQIRGQGFSNAFQTAEKRYHSPDIRGPSTTTRVILSAAAAQIYFQRAITREMLSGTNSSHDSNATAVDLTRRGDIGPSSATSIGAPPGRRHTAITEQATDSSSTERGSEASAATERTLPPVQDVESAQSVDPVQSIEPCQNIKVNQGIDLQQLEGEPHTTTIRSELQPATIAQRPGIDRGNLEVRIRSRGIDLGSGATESASSYDGQKLHRRDLGVQMFKKGRASSFMPIGSAHSLLTLAPGAESRQLARLDHRRLGFGNHVWFDFRNTLTGQVFSLDLPRQQGLNVGSDSWVQSAWISNNIAGLRDGLLGITPADSTVIS</sequence>
<dbReference type="Proteomes" id="UP001345013">
    <property type="component" value="Unassembled WGS sequence"/>
</dbReference>
<evidence type="ECO:0000313" key="2">
    <source>
        <dbReference type="EMBL" id="KAK5089516.1"/>
    </source>
</evidence>
<name>A0ABR0K8F9_9EURO</name>
<feature type="region of interest" description="Disordered" evidence="1">
    <location>
        <begin position="98"/>
        <end position="174"/>
    </location>
</feature>
<feature type="compositionally biased region" description="Polar residues" evidence="1">
    <location>
        <begin position="137"/>
        <end position="148"/>
    </location>
</feature>
<organism evidence="2 3">
    <name type="scientific">Lithohypha guttulata</name>
    <dbReference type="NCBI Taxonomy" id="1690604"/>
    <lineage>
        <taxon>Eukaryota</taxon>
        <taxon>Fungi</taxon>
        <taxon>Dikarya</taxon>
        <taxon>Ascomycota</taxon>
        <taxon>Pezizomycotina</taxon>
        <taxon>Eurotiomycetes</taxon>
        <taxon>Chaetothyriomycetidae</taxon>
        <taxon>Chaetothyriales</taxon>
        <taxon>Trichomeriaceae</taxon>
        <taxon>Lithohypha</taxon>
    </lineage>
</organism>
<reference evidence="2 3" key="1">
    <citation type="submission" date="2023-08" db="EMBL/GenBank/DDBJ databases">
        <title>Black Yeasts Isolated from many extreme environments.</title>
        <authorList>
            <person name="Coleine C."/>
            <person name="Stajich J.E."/>
            <person name="Selbmann L."/>
        </authorList>
    </citation>
    <scope>NUCLEOTIDE SEQUENCE [LARGE SCALE GENOMIC DNA]</scope>
    <source>
        <strain evidence="2 3">CCFEE 5885</strain>
    </source>
</reference>
<comment type="caution">
    <text evidence="2">The sequence shown here is derived from an EMBL/GenBank/DDBJ whole genome shotgun (WGS) entry which is preliminary data.</text>
</comment>
<keyword evidence="3" id="KW-1185">Reference proteome</keyword>
<evidence type="ECO:0000256" key="1">
    <source>
        <dbReference type="SAM" id="MobiDB-lite"/>
    </source>
</evidence>
<accession>A0ABR0K8F9</accession>
<evidence type="ECO:0000313" key="3">
    <source>
        <dbReference type="Proteomes" id="UP001345013"/>
    </source>
</evidence>
<feature type="compositionally biased region" description="Polar residues" evidence="1">
    <location>
        <begin position="98"/>
        <end position="108"/>
    </location>
</feature>